<dbReference type="Gene3D" id="1.20.1250.20">
    <property type="entry name" value="MFS general substrate transporter like domains"/>
    <property type="match status" value="1"/>
</dbReference>
<evidence type="ECO:0000313" key="8">
    <source>
        <dbReference type="Proteomes" id="UP001597419"/>
    </source>
</evidence>
<keyword evidence="4 6" id="KW-1133">Transmembrane helix</keyword>
<name>A0ABW5GX79_9PSEU</name>
<comment type="caution">
    <text evidence="7">The sequence shown here is derived from an EMBL/GenBank/DDBJ whole genome shotgun (WGS) entry which is preliminary data.</text>
</comment>
<dbReference type="Pfam" id="PF07690">
    <property type="entry name" value="MFS_1"/>
    <property type="match status" value="1"/>
</dbReference>
<comment type="subcellular location">
    <subcellularLocation>
        <location evidence="1">Cell membrane</location>
        <topology evidence="1">Multi-pass membrane protein</topology>
    </subcellularLocation>
</comment>
<evidence type="ECO:0000256" key="2">
    <source>
        <dbReference type="ARBA" id="ARBA00022475"/>
    </source>
</evidence>
<keyword evidence="2" id="KW-1003">Cell membrane</keyword>
<keyword evidence="3 6" id="KW-0812">Transmembrane</keyword>
<proteinExistence type="predicted"/>
<evidence type="ECO:0000313" key="7">
    <source>
        <dbReference type="EMBL" id="MFD2465538.1"/>
    </source>
</evidence>
<dbReference type="PANTHER" id="PTHR23513:SF11">
    <property type="entry name" value="STAPHYLOFERRIN A TRANSPORTER"/>
    <property type="match status" value="1"/>
</dbReference>
<evidence type="ECO:0000256" key="5">
    <source>
        <dbReference type="ARBA" id="ARBA00023136"/>
    </source>
</evidence>
<reference evidence="8" key="1">
    <citation type="journal article" date="2019" name="Int. J. Syst. Evol. Microbiol.">
        <title>The Global Catalogue of Microorganisms (GCM) 10K type strain sequencing project: providing services to taxonomists for standard genome sequencing and annotation.</title>
        <authorList>
            <consortium name="The Broad Institute Genomics Platform"/>
            <consortium name="The Broad Institute Genome Sequencing Center for Infectious Disease"/>
            <person name="Wu L."/>
            <person name="Ma J."/>
        </authorList>
    </citation>
    <scope>NUCLEOTIDE SEQUENCE [LARGE SCALE GENOMIC DNA]</scope>
    <source>
        <strain evidence="8">CGMCC 4.7643</strain>
    </source>
</reference>
<evidence type="ECO:0000256" key="4">
    <source>
        <dbReference type="ARBA" id="ARBA00022989"/>
    </source>
</evidence>
<gene>
    <name evidence="7" type="ORF">ACFSYJ_43485</name>
</gene>
<dbReference type="SUPFAM" id="SSF103473">
    <property type="entry name" value="MFS general substrate transporter"/>
    <property type="match status" value="1"/>
</dbReference>
<evidence type="ECO:0000256" key="3">
    <source>
        <dbReference type="ARBA" id="ARBA00022692"/>
    </source>
</evidence>
<protein>
    <submittedName>
        <fullName evidence="7">MFS transporter</fullName>
    </submittedName>
</protein>
<dbReference type="InterPro" id="IPR011701">
    <property type="entry name" value="MFS"/>
</dbReference>
<feature type="transmembrane region" description="Helical" evidence="6">
    <location>
        <begin position="227"/>
        <end position="247"/>
    </location>
</feature>
<organism evidence="7 8">
    <name type="scientific">Amycolatopsis samaneae</name>
    <dbReference type="NCBI Taxonomy" id="664691"/>
    <lineage>
        <taxon>Bacteria</taxon>
        <taxon>Bacillati</taxon>
        <taxon>Actinomycetota</taxon>
        <taxon>Actinomycetes</taxon>
        <taxon>Pseudonocardiales</taxon>
        <taxon>Pseudonocardiaceae</taxon>
        <taxon>Amycolatopsis</taxon>
    </lineage>
</organism>
<feature type="transmembrane region" description="Helical" evidence="6">
    <location>
        <begin position="377"/>
        <end position="396"/>
    </location>
</feature>
<dbReference type="InterPro" id="IPR036259">
    <property type="entry name" value="MFS_trans_sf"/>
</dbReference>
<evidence type="ECO:0000256" key="1">
    <source>
        <dbReference type="ARBA" id="ARBA00004651"/>
    </source>
</evidence>
<dbReference type="CDD" id="cd06173">
    <property type="entry name" value="MFS_MefA_like"/>
    <property type="match status" value="1"/>
</dbReference>
<feature type="transmembrane region" description="Helical" evidence="6">
    <location>
        <begin position="76"/>
        <end position="95"/>
    </location>
</feature>
<dbReference type="EMBL" id="JBHUKU010000033">
    <property type="protein sequence ID" value="MFD2465538.1"/>
    <property type="molecule type" value="Genomic_DNA"/>
</dbReference>
<evidence type="ECO:0000256" key="6">
    <source>
        <dbReference type="SAM" id="Phobius"/>
    </source>
</evidence>
<feature type="transmembrane region" description="Helical" evidence="6">
    <location>
        <begin position="288"/>
        <end position="307"/>
    </location>
</feature>
<accession>A0ABW5GX79</accession>
<dbReference type="PANTHER" id="PTHR23513">
    <property type="entry name" value="INTEGRAL MEMBRANE EFFLUX PROTEIN-RELATED"/>
    <property type="match status" value="1"/>
</dbReference>
<feature type="transmembrane region" description="Helical" evidence="6">
    <location>
        <begin position="133"/>
        <end position="163"/>
    </location>
</feature>
<dbReference type="RefSeq" id="WP_345406933.1">
    <property type="nucleotide sequence ID" value="NZ_BAABHG010000021.1"/>
</dbReference>
<keyword evidence="8" id="KW-1185">Reference proteome</keyword>
<dbReference type="Proteomes" id="UP001597419">
    <property type="component" value="Unassembled WGS sequence"/>
</dbReference>
<feature type="transmembrane region" description="Helical" evidence="6">
    <location>
        <begin position="259"/>
        <end position="276"/>
    </location>
</feature>
<keyword evidence="5 6" id="KW-0472">Membrane</keyword>
<sequence length="432" mass="44877">MTAHRSQRLPLRVFLAGTVASRIGDAADLVALNWYVLERTGSATALATVNVLRLAPILLLTAPTGWLADRFDKRRLLAATRVTLFAATLGLAWIVTVAGPFWLLYAAVLLRASAGSAEPVLRQTLLPSLRGGRALTAVVAMNSACLNTAMILGPAIGALLLTIGSVTTAFWFNACCTLAALCCLTLLPDPPSPPPSPAAPPTAIEPPRSNHSVRHFLRENRAVRHQIALAMGPMLFAFPYTSMMPLLAKDLFDGDGGTAGLLLTCGAVGAFAASTTMSRRPPADPARLAAGGAVLLGISLLVLLVPSGLTGDAAALGAGVVMVAVGLTGQCYRTANRAAIQLTVPEHLLGRVMGIAGTDRAMIPIGTAVLGPVAHLAGTRTMVVCMGLGCVVISLLTRKPSRFRAVVRLPAAGRRHLGPPGTGRVGHRGRRP</sequence>